<gene>
    <name evidence="3" type="ORF">N482_17130</name>
</gene>
<keyword evidence="1" id="KW-0812">Transmembrane</keyword>
<keyword evidence="1" id="KW-1133">Transmembrane helix</keyword>
<feature type="domain" description="MacB-like periplasmic core" evidence="2">
    <location>
        <begin position="52"/>
        <end position="251"/>
    </location>
</feature>
<feature type="transmembrane region" description="Helical" evidence="1">
    <location>
        <begin position="686"/>
        <end position="710"/>
    </location>
</feature>
<dbReference type="GO" id="GO:0005886">
    <property type="term" value="C:plasma membrane"/>
    <property type="evidence" value="ECO:0007669"/>
    <property type="project" value="UniProtKB-SubCell"/>
</dbReference>
<dbReference type="Proteomes" id="UP000076587">
    <property type="component" value="Unassembled WGS sequence"/>
</dbReference>
<dbReference type="PANTHER" id="PTHR30572:SF18">
    <property type="entry name" value="ABC-TYPE MACROLIDE FAMILY EXPORT SYSTEM PERMEASE COMPONENT 2"/>
    <property type="match status" value="1"/>
</dbReference>
<feature type="transmembrane region" description="Helical" evidence="1">
    <location>
        <begin position="745"/>
        <end position="764"/>
    </location>
</feature>
<feature type="transmembrane region" description="Helical" evidence="1">
    <location>
        <begin position="387"/>
        <end position="414"/>
    </location>
</feature>
<dbReference type="EMBL" id="AUXT01000196">
    <property type="protein sequence ID" value="KZN44255.1"/>
    <property type="molecule type" value="Genomic_DNA"/>
</dbReference>
<dbReference type="PANTHER" id="PTHR30572">
    <property type="entry name" value="MEMBRANE COMPONENT OF TRANSPORTER-RELATED"/>
    <property type="match status" value="1"/>
</dbReference>
<sequence length="801" mass="89938">MWKEQRSAFLALLNNVRFTLPFMFLLALALAGGVLVSLIAWHAYAPLPYKDANRIVWLQGSMADQQGQPVMNEALSNIAAQYIADNTSQLDLVTPIFFAESLLERHRAQPRVNVAYTYSSYFKLFGLTLRAGRYFGQQPNDTRVKKEVVVSECFAQRFLKKSDEPWRTASDLLSRTIQLDKQTYHVVGIVECSERIPQLKSANHQTDVFINFTGVVDREKPLYEHLSVRHETFVVGRLKAGTLIKPVAKDVVAHLNKKFREGLVSMGHGKGMQLSFEYQPLKRLIKGEIQSIGNWLLLGGLALLFITLVNLFVYYLLDFKKQQTELALKVTLGAKEGTLRKAHYIQLGAVFLVSSMGAILLSEFGIAMIRVFSADTYAHMNWLHLYWWHHLIMIAMALAVSIGFAHCGFSQLSFYHLHSQLQGSGKGQAKQLPAWLSSSVLVTQLSVGLVVLCLSFWLFVYFANRLFVPTGLDSSGVMFIERQQYSWGQSSTEVSARKQVFLANQRALMAHPKVEAVALSAIAPFNTSYVARVGTTTKSAEHIAMHSQLVGAGYFDLLSIRFLAGRDFNQQDIDARNGAIINRVAAHLLALGEMDIGKWIYQGNQAPVRLLGIVDNIFTHETGAPATVYFPHNYYETNLLIKLKAGHVMRKEEVVHVLKRQEITQNISRFDALASQVAELNKSAKLSLFGGVGLCFLIIVQVVVGLYGLLGNLAHSERPVLRIKQQLGAKGKHLMREQVLLRLRHFLLATLMATSVILMVAHVISNTVPTLLICYLLALLIIFSLLFFIDIHHIYRQLKKD</sequence>
<feature type="transmembrane region" description="Helical" evidence="1">
    <location>
        <begin position="295"/>
        <end position="317"/>
    </location>
</feature>
<proteinExistence type="predicted"/>
<organism evidence="3 4">
    <name type="scientific">Pseudoalteromonas luteoviolacea NCIMB 1942</name>
    <dbReference type="NCBI Taxonomy" id="1365253"/>
    <lineage>
        <taxon>Bacteria</taxon>
        <taxon>Pseudomonadati</taxon>
        <taxon>Pseudomonadota</taxon>
        <taxon>Gammaproteobacteria</taxon>
        <taxon>Alteromonadales</taxon>
        <taxon>Pseudoalteromonadaceae</taxon>
        <taxon>Pseudoalteromonas</taxon>
    </lineage>
</organism>
<dbReference type="RefSeq" id="WP_063378546.1">
    <property type="nucleotide sequence ID" value="NZ_AUXT01000196.1"/>
</dbReference>
<comment type="caution">
    <text evidence="3">The sequence shown here is derived from an EMBL/GenBank/DDBJ whole genome shotgun (WGS) entry which is preliminary data.</text>
</comment>
<feature type="transmembrane region" description="Helical" evidence="1">
    <location>
        <begin position="770"/>
        <end position="789"/>
    </location>
</feature>
<evidence type="ECO:0000256" key="1">
    <source>
        <dbReference type="SAM" id="Phobius"/>
    </source>
</evidence>
<accession>A0A166ZFA3</accession>
<reference evidence="3 4" key="1">
    <citation type="submission" date="2013-07" db="EMBL/GenBank/DDBJ databases">
        <title>Comparative Genomic and Metabolomic Analysis of Twelve Strains of Pseudoalteromonas luteoviolacea.</title>
        <authorList>
            <person name="Vynne N.G."/>
            <person name="Mansson M."/>
            <person name="Gram L."/>
        </authorList>
    </citation>
    <scope>NUCLEOTIDE SEQUENCE [LARGE SCALE GENOMIC DNA]</scope>
    <source>
        <strain evidence="3 4">NCIMB 1942</strain>
    </source>
</reference>
<evidence type="ECO:0000313" key="3">
    <source>
        <dbReference type="EMBL" id="KZN44255.1"/>
    </source>
</evidence>
<evidence type="ECO:0000313" key="4">
    <source>
        <dbReference type="Proteomes" id="UP000076587"/>
    </source>
</evidence>
<keyword evidence="1" id="KW-0472">Membrane</keyword>
<dbReference type="Pfam" id="PF12704">
    <property type="entry name" value="MacB_PCD"/>
    <property type="match status" value="2"/>
</dbReference>
<dbReference type="InterPro" id="IPR025857">
    <property type="entry name" value="MacB_PCD"/>
</dbReference>
<name>A0A166ZFA3_9GAMM</name>
<feature type="domain" description="MacB-like periplasmic core" evidence="2">
    <location>
        <begin position="471"/>
        <end position="646"/>
    </location>
</feature>
<feature type="transmembrane region" description="Helical" evidence="1">
    <location>
        <begin position="20"/>
        <end position="44"/>
    </location>
</feature>
<dbReference type="InterPro" id="IPR050250">
    <property type="entry name" value="Macrolide_Exporter_MacB"/>
</dbReference>
<dbReference type="GO" id="GO:0022857">
    <property type="term" value="F:transmembrane transporter activity"/>
    <property type="evidence" value="ECO:0007669"/>
    <property type="project" value="TreeGrafter"/>
</dbReference>
<dbReference type="AlphaFoldDB" id="A0A166ZFA3"/>
<dbReference type="PATRIC" id="fig|1365253.3.peg.4171"/>
<evidence type="ECO:0000259" key="2">
    <source>
        <dbReference type="Pfam" id="PF12704"/>
    </source>
</evidence>
<protein>
    <recommendedName>
        <fullName evidence="2">MacB-like periplasmic core domain-containing protein</fullName>
    </recommendedName>
</protein>
<feature type="transmembrane region" description="Helical" evidence="1">
    <location>
        <begin position="435"/>
        <end position="462"/>
    </location>
</feature>
<feature type="transmembrane region" description="Helical" evidence="1">
    <location>
        <begin position="344"/>
        <end position="367"/>
    </location>
</feature>